<protein>
    <recommendedName>
        <fullName evidence="2">Replication-associated protein ORF2/G2P domain-containing protein</fullName>
    </recommendedName>
</protein>
<dbReference type="AlphaFoldDB" id="A0A2A9EJ02"/>
<accession>A0A2A9EJ02</accession>
<feature type="domain" description="Replication-associated protein ORF2/G2P" evidence="2">
    <location>
        <begin position="93"/>
        <end position="201"/>
    </location>
</feature>
<organism evidence="3 4">
    <name type="scientific">Georgenia soli</name>
    <dbReference type="NCBI Taxonomy" id="638953"/>
    <lineage>
        <taxon>Bacteria</taxon>
        <taxon>Bacillati</taxon>
        <taxon>Actinomycetota</taxon>
        <taxon>Actinomycetes</taxon>
        <taxon>Micrococcales</taxon>
        <taxon>Bogoriellaceae</taxon>
        <taxon>Georgenia</taxon>
    </lineage>
</organism>
<evidence type="ECO:0000313" key="4">
    <source>
        <dbReference type="Proteomes" id="UP000222106"/>
    </source>
</evidence>
<evidence type="ECO:0000259" key="2">
    <source>
        <dbReference type="Pfam" id="PF23343"/>
    </source>
</evidence>
<evidence type="ECO:0000256" key="1">
    <source>
        <dbReference type="SAM" id="MobiDB-lite"/>
    </source>
</evidence>
<reference evidence="3 4" key="1">
    <citation type="submission" date="2017-10" db="EMBL/GenBank/DDBJ databases">
        <title>Sequencing the genomes of 1000 actinobacteria strains.</title>
        <authorList>
            <person name="Klenk H.-P."/>
        </authorList>
    </citation>
    <scope>NUCLEOTIDE SEQUENCE [LARGE SCALE GENOMIC DNA]</scope>
    <source>
        <strain evidence="3 4">DSM 21838</strain>
    </source>
</reference>
<keyword evidence="4" id="KW-1185">Reference proteome</keyword>
<name>A0A2A9EJ02_9MICO</name>
<proteinExistence type="predicted"/>
<dbReference type="EMBL" id="PDJI01000004">
    <property type="protein sequence ID" value="PFG38219.1"/>
    <property type="molecule type" value="Genomic_DNA"/>
</dbReference>
<gene>
    <name evidence="3" type="ORF">ATJ97_0691</name>
</gene>
<evidence type="ECO:0000313" key="3">
    <source>
        <dbReference type="EMBL" id="PFG38219.1"/>
    </source>
</evidence>
<feature type="region of interest" description="Disordered" evidence="1">
    <location>
        <begin position="248"/>
        <end position="272"/>
    </location>
</feature>
<dbReference type="Pfam" id="PF23343">
    <property type="entry name" value="REP_ORF2-G2P"/>
    <property type="match status" value="1"/>
</dbReference>
<dbReference type="RefSeq" id="WP_245862072.1">
    <property type="nucleotide sequence ID" value="NZ_PDJI01000004.1"/>
</dbReference>
<sequence>MNHDDEKETPVFLVGVFFGVIVVDSSLSRGAGWRLWVYPQAGEASGAFRPSIPPQCAFVPAGQSRDAHRSKQVAGGRARKKLRLYCAANRLNRLGTLTYRGEGCHDPAAIRADLGEFFRTVRDRMGGGAFPYAWVPEWHKSGHGMHAHFAVGQFIPQRLIRDVWGHGFVSIKLIGDLPVGSGPLEEARRAAGYLSKYVAKDFTDDPRRDLGRHRYDVAEGFQPEMLPVYGRSAAEALSKASDFFGKPPARQWSSADSPDWGGLPAVSATWAG</sequence>
<comment type="caution">
    <text evidence="3">The sequence shown here is derived from an EMBL/GenBank/DDBJ whole genome shotgun (WGS) entry which is preliminary data.</text>
</comment>
<dbReference type="Proteomes" id="UP000222106">
    <property type="component" value="Unassembled WGS sequence"/>
</dbReference>
<dbReference type="InterPro" id="IPR056906">
    <property type="entry name" value="ORF2/G2P_dom"/>
</dbReference>